<keyword evidence="4" id="KW-1185">Reference proteome</keyword>
<feature type="signal peptide" evidence="2">
    <location>
        <begin position="1"/>
        <end position="18"/>
    </location>
</feature>
<dbReference type="SUPFAM" id="SSF56436">
    <property type="entry name" value="C-type lectin-like"/>
    <property type="match status" value="1"/>
</dbReference>
<evidence type="ECO:0000256" key="1">
    <source>
        <dbReference type="SAM" id="MobiDB-lite"/>
    </source>
</evidence>
<dbReference type="EMBL" id="JARAKH010000039">
    <property type="protein sequence ID" value="KAK8382424.1"/>
    <property type="molecule type" value="Genomic_DNA"/>
</dbReference>
<feature type="compositionally biased region" description="Polar residues" evidence="1">
    <location>
        <begin position="115"/>
        <end position="127"/>
    </location>
</feature>
<proteinExistence type="predicted"/>
<organism evidence="3 4">
    <name type="scientific">Scylla paramamosain</name>
    <name type="common">Mud crab</name>
    <dbReference type="NCBI Taxonomy" id="85552"/>
    <lineage>
        <taxon>Eukaryota</taxon>
        <taxon>Metazoa</taxon>
        <taxon>Ecdysozoa</taxon>
        <taxon>Arthropoda</taxon>
        <taxon>Crustacea</taxon>
        <taxon>Multicrustacea</taxon>
        <taxon>Malacostraca</taxon>
        <taxon>Eumalacostraca</taxon>
        <taxon>Eucarida</taxon>
        <taxon>Decapoda</taxon>
        <taxon>Pleocyemata</taxon>
        <taxon>Brachyura</taxon>
        <taxon>Eubrachyura</taxon>
        <taxon>Portunoidea</taxon>
        <taxon>Portunidae</taxon>
        <taxon>Portuninae</taxon>
        <taxon>Scylla</taxon>
    </lineage>
</organism>
<dbReference type="InterPro" id="IPR016187">
    <property type="entry name" value="CTDL_fold"/>
</dbReference>
<protein>
    <recommendedName>
        <fullName evidence="5">C-type lectin domain-containing protein</fullName>
    </recommendedName>
</protein>
<evidence type="ECO:0000313" key="3">
    <source>
        <dbReference type="EMBL" id="KAK8382424.1"/>
    </source>
</evidence>
<dbReference type="InterPro" id="IPR016186">
    <property type="entry name" value="C-type_lectin-like/link_sf"/>
</dbReference>
<evidence type="ECO:0008006" key="5">
    <source>
        <dbReference type="Google" id="ProtNLM"/>
    </source>
</evidence>
<keyword evidence="2" id="KW-0732">Signal</keyword>
<gene>
    <name evidence="3" type="ORF">O3P69_015393</name>
</gene>
<dbReference type="Proteomes" id="UP001487740">
    <property type="component" value="Unassembled WGS sequence"/>
</dbReference>
<sequence>MTGFALVSFLGTLTVVAATDVKPATQVECESPFTEVGGRCVHVALTTSGSWHDMRKYCQELGGELVNLADVQFYSDLILYIEILLLLFSSCKHSVLGSSIVGPERGAQHDADPSVHTQMPSVSSSVVPIQKPYKSGDE</sequence>
<comment type="caution">
    <text evidence="3">The sequence shown here is derived from an EMBL/GenBank/DDBJ whole genome shotgun (WGS) entry which is preliminary data.</text>
</comment>
<accession>A0AAW0T4X6</accession>
<reference evidence="3 4" key="1">
    <citation type="submission" date="2023-03" db="EMBL/GenBank/DDBJ databases">
        <title>High-quality genome of Scylla paramamosain provides insights in environmental adaptation.</title>
        <authorList>
            <person name="Zhang L."/>
        </authorList>
    </citation>
    <scope>NUCLEOTIDE SEQUENCE [LARGE SCALE GENOMIC DNA]</scope>
    <source>
        <strain evidence="3">LZ_2023a</strain>
        <tissue evidence="3">Muscle</tissue>
    </source>
</reference>
<feature type="region of interest" description="Disordered" evidence="1">
    <location>
        <begin position="102"/>
        <end position="138"/>
    </location>
</feature>
<evidence type="ECO:0000256" key="2">
    <source>
        <dbReference type="SAM" id="SignalP"/>
    </source>
</evidence>
<name>A0AAW0T4X6_SCYPA</name>
<dbReference type="AlphaFoldDB" id="A0AAW0T4X6"/>
<dbReference type="Gene3D" id="3.10.100.10">
    <property type="entry name" value="Mannose-Binding Protein A, subunit A"/>
    <property type="match status" value="1"/>
</dbReference>
<feature type="chain" id="PRO_5043956943" description="C-type lectin domain-containing protein" evidence="2">
    <location>
        <begin position="19"/>
        <end position="138"/>
    </location>
</feature>
<evidence type="ECO:0000313" key="4">
    <source>
        <dbReference type="Proteomes" id="UP001487740"/>
    </source>
</evidence>